<dbReference type="InterPro" id="IPR013538">
    <property type="entry name" value="ASHA1/2-like_C"/>
</dbReference>
<dbReference type="RefSeq" id="WP_214113069.1">
    <property type="nucleotide sequence ID" value="NZ_JAHCTB010000003.1"/>
</dbReference>
<accession>A0ABS5S4T5</accession>
<reference evidence="3 4" key="1">
    <citation type="submission" date="2021-05" db="EMBL/GenBank/DDBJ databases">
        <title>Aequorivita echinoideorum JCM 30378 genome.</title>
        <authorList>
            <person name="Zhang H."/>
            <person name="Li C."/>
        </authorList>
    </citation>
    <scope>NUCLEOTIDE SEQUENCE [LARGE SCALE GENOMIC DNA]</scope>
    <source>
        <strain evidence="3 4">JCM30378</strain>
    </source>
</reference>
<dbReference type="SUPFAM" id="SSF55961">
    <property type="entry name" value="Bet v1-like"/>
    <property type="match status" value="1"/>
</dbReference>
<feature type="domain" description="Activator of Hsp90 ATPase homologue 1/2-like C-terminal" evidence="2">
    <location>
        <begin position="12"/>
        <end position="115"/>
    </location>
</feature>
<name>A0ABS5S4T5_9FLAO</name>
<comment type="caution">
    <text evidence="3">The sequence shown here is derived from an EMBL/GenBank/DDBJ whole genome shotgun (WGS) entry which is preliminary data.</text>
</comment>
<evidence type="ECO:0000313" key="3">
    <source>
        <dbReference type="EMBL" id="MBT0608199.1"/>
    </source>
</evidence>
<proteinExistence type="inferred from homology"/>
<dbReference type="InterPro" id="IPR023393">
    <property type="entry name" value="START-like_dom_sf"/>
</dbReference>
<keyword evidence="4" id="KW-1185">Reference proteome</keyword>
<evidence type="ECO:0000313" key="4">
    <source>
        <dbReference type="Proteomes" id="UP001297092"/>
    </source>
</evidence>
<comment type="similarity">
    <text evidence="1">Belongs to the AHA1 family.</text>
</comment>
<dbReference type="Gene3D" id="3.30.530.20">
    <property type="match status" value="1"/>
</dbReference>
<evidence type="ECO:0000259" key="2">
    <source>
        <dbReference type="Pfam" id="PF08327"/>
    </source>
</evidence>
<organism evidence="3 4">
    <name type="scientific">Aequorivita echinoideorum</name>
    <dbReference type="NCBI Taxonomy" id="1549647"/>
    <lineage>
        <taxon>Bacteria</taxon>
        <taxon>Pseudomonadati</taxon>
        <taxon>Bacteroidota</taxon>
        <taxon>Flavobacteriia</taxon>
        <taxon>Flavobacteriales</taxon>
        <taxon>Flavobacteriaceae</taxon>
        <taxon>Aequorivita</taxon>
    </lineage>
</organism>
<protein>
    <submittedName>
        <fullName evidence="3">SRPBCC domain-containing protein</fullName>
    </submittedName>
</protein>
<sequence>MKKLHFETEINSPAQKVWQALWEDKNYRLWTAAFEAGSHAESDWKEGSSIKFLGPSGDGMYSVIEKKIENKQMTFRHLGSIKDGKQIPETDWTNSIEEYILEENNGTTNLKVSVDVVESYIDIFKESFKKALQIVKEISENK</sequence>
<dbReference type="Pfam" id="PF08327">
    <property type="entry name" value="AHSA1"/>
    <property type="match status" value="1"/>
</dbReference>
<evidence type="ECO:0000256" key="1">
    <source>
        <dbReference type="ARBA" id="ARBA00006817"/>
    </source>
</evidence>
<dbReference type="Proteomes" id="UP001297092">
    <property type="component" value="Unassembled WGS sequence"/>
</dbReference>
<gene>
    <name evidence="3" type="ORF">KIV10_08400</name>
</gene>
<dbReference type="EMBL" id="JAHCTB010000003">
    <property type="protein sequence ID" value="MBT0608199.1"/>
    <property type="molecule type" value="Genomic_DNA"/>
</dbReference>